<gene>
    <name evidence="1" type="ORF">GWK10_05375</name>
</gene>
<dbReference type="Gene3D" id="3.40.50.450">
    <property type="match status" value="1"/>
</dbReference>
<dbReference type="Proteomes" id="UP000474296">
    <property type="component" value="Unassembled WGS sequence"/>
</dbReference>
<protein>
    <recommendedName>
        <fullName evidence="3">Nucleoside 2-deoxyribosyltransferase</fullName>
    </recommendedName>
</protein>
<name>A0A6M0CRU5_9FLAO</name>
<dbReference type="RefSeq" id="WP_164029975.1">
    <property type="nucleotide sequence ID" value="NZ_JAABOQ010000002.1"/>
</dbReference>
<evidence type="ECO:0008006" key="3">
    <source>
        <dbReference type="Google" id="ProtNLM"/>
    </source>
</evidence>
<evidence type="ECO:0000313" key="1">
    <source>
        <dbReference type="EMBL" id="NER16630.1"/>
    </source>
</evidence>
<dbReference type="EMBL" id="JAABOQ010000002">
    <property type="protein sequence ID" value="NER16630.1"/>
    <property type="molecule type" value="Genomic_DNA"/>
</dbReference>
<dbReference type="AlphaFoldDB" id="A0A6M0CRU5"/>
<dbReference type="Pfam" id="PF15891">
    <property type="entry name" value="Nuc_deoxyri_tr2"/>
    <property type="match status" value="1"/>
</dbReference>
<sequence length="151" mass="17337">MKLITAPNSYKLDHFCVFLAGSIESDKAERWQETIINALKDNAITILNPRRASWDNSWEQSINNTEFKEQVNWELMGLEQCDMVIMYFDPSTKSPISLLELGLFAQSGKLVVCCPDGFWRKGNVDVVCKRYTVDQVDSLEELINKIKTKLI</sequence>
<proteinExistence type="predicted"/>
<reference evidence="1 2" key="1">
    <citation type="submission" date="2020-01" db="EMBL/GenBank/DDBJ databases">
        <title>Spongiivirga citrea KCTC 32990T.</title>
        <authorList>
            <person name="Wang G."/>
        </authorList>
    </citation>
    <scope>NUCLEOTIDE SEQUENCE [LARGE SCALE GENOMIC DNA]</scope>
    <source>
        <strain evidence="1 2">KCTC 32990</strain>
    </source>
</reference>
<dbReference type="InterPro" id="IPR039470">
    <property type="entry name" value="Nuc_deoxyri_tr2"/>
</dbReference>
<organism evidence="1 2">
    <name type="scientific">Spongiivirga citrea</name>
    <dbReference type="NCBI Taxonomy" id="1481457"/>
    <lineage>
        <taxon>Bacteria</taxon>
        <taxon>Pseudomonadati</taxon>
        <taxon>Bacteroidota</taxon>
        <taxon>Flavobacteriia</taxon>
        <taxon>Flavobacteriales</taxon>
        <taxon>Flavobacteriaceae</taxon>
        <taxon>Spongiivirga</taxon>
    </lineage>
</organism>
<evidence type="ECO:0000313" key="2">
    <source>
        <dbReference type="Proteomes" id="UP000474296"/>
    </source>
</evidence>
<keyword evidence="2" id="KW-1185">Reference proteome</keyword>
<dbReference type="SUPFAM" id="SSF52309">
    <property type="entry name" value="N-(deoxy)ribosyltransferase-like"/>
    <property type="match status" value="1"/>
</dbReference>
<comment type="caution">
    <text evidence="1">The sequence shown here is derived from an EMBL/GenBank/DDBJ whole genome shotgun (WGS) entry which is preliminary data.</text>
</comment>
<accession>A0A6M0CRU5</accession>